<evidence type="ECO:0000313" key="4">
    <source>
        <dbReference type="EMBL" id="KAF2727897.1"/>
    </source>
</evidence>
<organism evidence="4 5">
    <name type="scientific">Polyplosphaeria fusca</name>
    <dbReference type="NCBI Taxonomy" id="682080"/>
    <lineage>
        <taxon>Eukaryota</taxon>
        <taxon>Fungi</taxon>
        <taxon>Dikarya</taxon>
        <taxon>Ascomycota</taxon>
        <taxon>Pezizomycotina</taxon>
        <taxon>Dothideomycetes</taxon>
        <taxon>Pleosporomycetidae</taxon>
        <taxon>Pleosporales</taxon>
        <taxon>Tetraplosphaeriaceae</taxon>
        <taxon>Polyplosphaeria</taxon>
    </lineage>
</organism>
<comment type="caution">
    <text evidence="4">The sequence shown here is derived from an EMBL/GenBank/DDBJ whole genome shotgun (WGS) entry which is preliminary data.</text>
</comment>
<dbReference type="Proteomes" id="UP000799444">
    <property type="component" value="Unassembled WGS sequence"/>
</dbReference>
<dbReference type="InterPro" id="IPR002110">
    <property type="entry name" value="Ankyrin_rpt"/>
</dbReference>
<dbReference type="PANTHER" id="PTHR10039">
    <property type="entry name" value="AMELOGENIN"/>
    <property type="match status" value="1"/>
</dbReference>
<dbReference type="Pfam" id="PF24883">
    <property type="entry name" value="NPHP3_N"/>
    <property type="match status" value="1"/>
</dbReference>
<keyword evidence="1" id="KW-0677">Repeat</keyword>
<proteinExistence type="predicted"/>
<dbReference type="PROSITE" id="PS50088">
    <property type="entry name" value="ANK_REPEAT"/>
    <property type="match status" value="1"/>
</dbReference>
<dbReference type="InterPro" id="IPR036770">
    <property type="entry name" value="Ankyrin_rpt-contain_sf"/>
</dbReference>
<keyword evidence="2" id="KW-0040">ANK repeat</keyword>
<evidence type="ECO:0000259" key="3">
    <source>
        <dbReference type="Pfam" id="PF24883"/>
    </source>
</evidence>
<evidence type="ECO:0000313" key="5">
    <source>
        <dbReference type="Proteomes" id="UP000799444"/>
    </source>
</evidence>
<dbReference type="Gene3D" id="1.25.40.20">
    <property type="entry name" value="Ankyrin repeat-containing domain"/>
    <property type="match status" value="1"/>
</dbReference>
<feature type="domain" description="Nephrocystin 3-like N-terminal" evidence="3">
    <location>
        <begin position="23"/>
        <end position="199"/>
    </location>
</feature>
<dbReference type="InterPro" id="IPR027417">
    <property type="entry name" value="P-loop_NTPase"/>
</dbReference>
<dbReference type="SUPFAM" id="SSF48403">
    <property type="entry name" value="Ankyrin repeat"/>
    <property type="match status" value="1"/>
</dbReference>
<dbReference type="OrthoDB" id="1577640at2759"/>
<evidence type="ECO:0000256" key="1">
    <source>
        <dbReference type="ARBA" id="ARBA00022737"/>
    </source>
</evidence>
<dbReference type="AlphaFoldDB" id="A0A9P4QNA2"/>
<dbReference type="InterPro" id="IPR056884">
    <property type="entry name" value="NPHP3-like_N"/>
</dbReference>
<sequence length="575" mass="65881">DCLRSLSFPEQEQRYKRVETAKQTCQWLLEDHKYRTWMKRSRGLFWIKGNPGTGKSVLMKFAVTEMRKRQPGGLVASFFIHGQGMNLQKTPLGIYRALLNSILPHFPSYLSQLTRTFEDQEKRFGAYTAERWEWTDKELQDLLSDVLTVGSKHKPVIVFVDALDECGEETARSLLAYFKDLMEDIERGGSQTKICVSSRHYPILGVNTIPTIFVEERNGKDIQSVILKRLRDIQLEGRRSQVQHAILSKAQGGFQWAVLVTSLVLDGNAIGKGVEKLVKTIESMPPALNNLYAKILSGFPKAEEDQMVKLFQWVLFAKRPLSSQELREALATDKGMTTTTISEIRRHESWTETLTQFESYIRHMSRGLVEFQTRDVYEQYEPGVEVSDREAHFIHQSVADYLQEIFLKNLQHDLYHGQSCVGAGHFEISRSCLRYLALREVLDATKLSRSTLSARFHLTPYATRFVFEHIRKVEQQGIPQPDLLKLFQWDTQSESFGEVVKIWSVFDPHNVHMPTGWPFVGTTTLHILIALGSKSDLDAYLIENNLDISRKDSAGNTPLHFALKERDEGIALVLL</sequence>
<reference evidence="4" key="1">
    <citation type="journal article" date="2020" name="Stud. Mycol.">
        <title>101 Dothideomycetes genomes: a test case for predicting lifestyles and emergence of pathogens.</title>
        <authorList>
            <person name="Haridas S."/>
            <person name="Albert R."/>
            <person name="Binder M."/>
            <person name="Bloem J."/>
            <person name="Labutti K."/>
            <person name="Salamov A."/>
            <person name="Andreopoulos B."/>
            <person name="Baker S."/>
            <person name="Barry K."/>
            <person name="Bills G."/>
            <person name="Bluhm B."/>
            <person name="Cannon C."/>
            <person name="Castanera R."/>
            <person name="Culley D."/>
            <person name="Daum C."/>
            <person name="Ezra D."/>
            <person name="Gonzalez J."/>
            <person name="Henrissat B."/>
            <person name="Kuo A."/>
            <person name="Liang C."/>
            <person name="Lipzen A."/>
            <person name="Lutzoni F."/>
            <person name="Magnuson J."/>
            <person name="Mondo S."/>
            <person name="Nolan M."/>
            <person name="Ohm R."/>
            <person name="Pangilinan J."/>
            <person name="Park H.-J."/>
            <person name="Ramirez L."/>
            <person name="Alfaro M."/>
            <person name="Sun H."/>
            <person name="Tritt A."/>
            <person name="Yoshinaga Y."/>
            <person name="Zwiers L.-H."/>
            <person name="Turgeon B."/>
            <person name="Goodwin S."/>
            <person name="Spatafora J."/>
            <person name="Crous P."/>
            <person name="Grigoriev I."/>
        </authorList>
    </citation>
    <scope>NUCLEOTIDE SEQUENCE</scope>
    <source>
        <strain evidence="4">CBS 125425</strain>
    </source>
</reference>
<protein>
    <submittedName>
        <fullName evidence="4">Ankyrin repeat protein</fullName>
    </submittedName>
</protein>
<dbReference type="PROSITE" id="PS50297">
    <property type="entry name" value="ANK_REP_REGION"/>
    <property type="match status" value="1"/>
</dbReference>
<feature type="repeat" description="ANK" evidence="2">
    <location>
        <begin position="554"/>
        <end position="575"/>
    </location>
</feature>
<feature type="non-terminal residue" evidence="4">
    <location>
        <position position="575"/>
    </location>
</feature>
<name>A0A9P4QNA2_9PLEO</name>
<dbReference type="PANTHER" id="PTHR10039:SF5">
    <property type="entry name" value="NACHT DOMAIN-CONTAINING PROTEIN"/>
    <property type="match status" value="1"/>
</dbReference>
<gene>
    <name evidence="4" type="ORF">EJ04DRAFT_390743</name>
</gene>
<evidence type="ECO:0000256" key="2">
    <source>
        <dbReference type="PROSITE-ProRule" id="PRU00023"/>
    </source>
</evidence>
<accession>A0A9P4QNA2</accession>
<dbReference type="SUPFAM" id="SSF52540">
    <property type="entry name" value="P-loop containing nucleoside triphosphate hydrolases"/>
    <property type="match status" value="1"/>
</dbReference>
<dbReference type="Gene3D" id="3.40.50.300">
    <property type="entry name" value="P-loop containing nucleotide triphosphate hydrolases"/>
    <property type="match status" value="1"/>
</dbReference>
<dbReference type="Pfam" id="PF13637">
    <property type="entry name" value="Ank_4"/>
    <property type="match status" value="1"/>
</dbReference>
<keyword evidence="5" id="KW-1185">Reference proteome</keyword>
<feature type="non-terminal residue" evidence="4">
    <location>
        <position position="1"/>
    </location>
</feature>
<dbReference type="EMBL" id="ML996305">
    <property type="protein sequence ID" value="KAF2727897.1"/>
    <property type="molecule type" value="Genomic_DNA"/>
</dbReference>